<evidence type="ECO:0000313" key="13">
    <source>
        <dbReference type="EMBL" id="CAG9326650.1"/>
    </source>
</evidence>
<dbReference type="GO" id="GO:0030170">
    <property type="term" value="F:pyridoxal phosphate binding"/>
    <property type="evidence" value="ECO:0007669"/>
    <property type="project" value="InterPro"/>
</dbReference>
<dbReference type="FunFam" id="3.40.640.10:FF:000011">
    <property type="entry name" value="Ornithine aminotransferase"/>
    <property type="match status" value="1"/>
</dbReference>
<dbReference type="FunFam" id="3.90.1150.10:FF:000152">
    <property type="entry name" value="Ornithine aminotransferase"/>
    <property type="match status" value="1"/>
</dbReference>
<dbReference type="GO" id="GO:0005737">
    <property type="term" value="C:cytoplasm"/>
    <property type="evidence" value="ECO:0007669"/>
    <property type="project" value="TreeGrafter"/>
</dbReference>
<evidence type="ECO:0000256" key="3">
    <source>
        <dbReference type="ARBA" id="ARBA00008954"/>
    </source>
</evidence>
<dbReference type="GO" id="GO:0004587">
    <property type="term" value="F:ornithine aminotransferase activity"/>
    <property type="evidence" value="ECO:0007669"/>
    <property type="project" value="UniProtKB-EC"/>
</dbReference>
<dbReference type="InterPro" id="IPR050103">
    <property type="entry name" value="Class-III_PLP-dep_AT"/>
</dbReference>
<evidence type="ECO:0000313" key="14">
    <source>
        <dbReference type="Proteomes" id="UP001162131"/>
    </source>
</evidence>
<evidence type="ECO:0000256" key="2">
    <source>
        <dbReference type="ARBA" id="ARBA00004998"/>
    </source>
</evidence>
<comment type="catalytic activity">
    <reaction evidence="9">
        <text>L-ornithine + 2-oxoglutarate = L-glutamate 5-semialdehyde + L-glutamate</text>
        <dbReference type="Rhea" id="RHEA:25160"/>
        <dbReference type="ChEBI" id="CHEBI:16810"/>
        <dbReference type="ChEBI" id="CHEBI:29985"/>
        <dbReference type="ChEBI" id="CHEBI:46911"/>
        <dbReference type="ChEBI" id="CHEBI:58066"/>
        <dbReference type="EC" id="2.6.1.13"/>
    </reaction>
    <physiologicalReaction direction="left-to-right" evidence="9">
        <dbReference type="Rhea" id="RHEA:25161"/>
    </physiologicalReaction>
</comment>
<organism evidence="13 14">
    <name type="scientific">Blepharisma stoltei</name>
    <dbReference type="NCBI Taxonomy" id="1481888"/>
    <lineage>
        <taxon>Eukaryota</taxon>
        <taxon>Sar</taxon>
        <taxon>Alveolata</taxon>
        <taxon>Ciliophora</taxon>
        <taxon>Postciliodesmatophora</taxon>
        <taxon>Heterotrichea</taxon>
        <taxon>Heterotrichida</taxon>
        <taxon>Blepharismidae</taxon>
        <taxon>Blepharisma</taxon>
    </lineage>
</organism>
<evidence type="ECO:0000256" key="6">
    <source>
        <dbReference type="ARBA" id="ARBA00022679"/>
    </source>
</evidence>
<accession>A0AAU9JK69</accession>
<dbReference type="GO" id="GO:0042802">
    <property type="term" value="F:identical protein binding"/>
    <property type="evidence" value="ECO:0007669"/>
    <property type="project" value="TreeGrafter"/>
</dbReference>
<dbReference type="Gene3D" id="3.90.1150.10">
    <property type="entry name" value="Aspartate Aminotransferase, domain 1"/>
    <property type="match status" value="1"/>
</dbReference>
<comment type="similarity">
    <text evidence="3 11">Belongs to the class-III pyridoxal-phosphate-dependent aminotransferase family.</text>
</comment>
<dbReference type="Gene3D" id="3.40.640.10">
    <property type="entry name" value="Type I PLP-dependent aspartate aminotransferase-like (Major domain)"/>
    <property type="match status" value="1"/>
</dbReference>
<dbReference type="InterPro" id="IPR015424">
    <property type="entry name" value="PyrdxlP-dep_Trfase"/>
</dbReference>
<keyword evidence="7 11" id="KW-0663">Pyridoxal phosphate</keyword>
<keyword evidence="5 12" id="KW-0032">Aminotransferase</keyword>
<keyword evidence="14" id="KW-1185">Reference proteome</keyword>
<dbReference type="InterPro" id="IPR015421">
    <property type="entry name" value="PyrdxlP-dep_Trfase_major"/>
</dbReference>
<evidence type="ECO:0000256" key="10">
    <source>
        <dbReference type="ARBA" id="ARBA00073894"/>
    </source>
</evidence>
<dbReference type="PANTHER" id="PTHR11986">
    <property type="entry name" value="AMINOTRANSFERASE CLASS III"/>
    <property type="match status" value="1"/>
</dbReference>
<dbReference type="InterPro" id="IPR010164">
    <property type="entry name" value="Orn_aminotrans"/>
</dbReference>
<dbReference type="PIRSF" id="PIRSF000521">
    <property type="entry name" value="Transaminase_4ab_Lys_Orn"/>
    <property type="match status" value="1"/>
</dbReference>
<dbReference type="CDD" id="cd00610">
    <property type="entry name" value="OAT_like"/>
    <property type="match status" value="1"/>
</dbReference>
<evidence type="ECO:0000256" key="7">
    <source>
        <dbReference type="ARBA" id="ARBA00022898"/>
    </source>
</evidence>
<dbReference type="AlphaFoldDB" id="A0AAU9JK69"/>
<name>A0AAU9JK69_9CILI</name>
<proteinExistence type="inferred from homology"/>
<dbReference type="EC" id="2.6.1.13" evidence="4 12"/>
<evidence type="ECO:0000256" key="1">
    <source>
        <dbReference type="ARBA" id="ARBA00001933"/>
    </source>
</evidence>
<reference evidence="13" key="1">
    <citation type="submission" date="2021-09" db="EMBL/GenBank/DDBJ databases">
        <authorList>
            <consortium name="AG Swart"/>
            <person name="Singh M."/>
            <person name="Singh A."/>
            <person name="Seah K."/>
            <person name="Emmerich C."/>
        </authorList>
    </citation>
    <scope>NUCLEOTIDE SEQUENCE</scope>
    <source>
        <strain evidence="13">ATCC30299</strain>
    </source>
</reference>
<comment type="pathway">
    <text evidence="2 12">Amino-acid biosynthesis; L-proline biosynthesis; L-glutamate 5-semialdehyde from L-ornithine: step 1/1.</text>
</comment>
<dbReference type="Proteomes" id="UP001162131">
    <property type="component" value="Unassembled WGS sequence"/>
</dbReference>
<dbReference type="InterPro" id="IPR049704">
    <property type="entry name" value="Aminotrans_3_PPA_site"/>
</dbReference>
<dbReference type="InterPro" id="IPR015422">
    <property type="entry name" value="PyrdxlP-dep_Trfase_small"/>
</dbReference>
<dbReference type="GO" id="GO:0019544">
    <property type="term" value="P:L-arginine catabolic process to L-glutamate"/>
    <property type="evidence" value="ECO:0007669"/>
    <property type="project" value="TreeGrafter"/>
</dbReference>
<evidence type="ECO:0000256" key="12">
    <source>
        <dbReference type="RuleBase" id="RU365036"/>
    </source>
</evidence>
<comment type="catalytic activity">
    <reaction evidence="8 12">
        <text>a 2-oxocarboxylate + L-ornithine = L-glutamate 5-semialdehyde + an L-alpha-amino acid</text>
        <dbReference type="Rhea" id="RHEA:13877"/>
        <dbReference type="ChEBI" id="CHEBI:35179"/>
        <dbReference type="ChEBI" id="CHEBI:46911"/>
        <dbReference type="ChEBI" id="CHEBI:58066"/>
        <dbReference type="ChEBI" id="CHEBI:59869"/>
        <dbReference type="EC" id="2.6.1.13"/>
    </reaction>
</comment>
<dbReference type="PANTHER" id="PTHR11986:SF18">
    <property type="entry name" value="ORNITHINE AMINOTRANSFERASE, MITOCHONDRIAL"/>
    <property type="match status" value="1"/>
</dbReference>
<dbReference type="NCBIfam" id="TIGR01885">
    <property type="entry name" value="Orn_aminotrans"/>
    <property type="match status" value="1"/>
</dbReference>
<comment type="caution">
    <text evidence="13">The sequence shown here is derived from an EMBL/GenBank/DDBJ whole genome shotgun (WGS) entry which is preliminary data.</text>
</comment>
<comment type="cofactor">
    <cofactor evidence="1 12">
        <name>pyridoxal 5'-phosphate</name>
        <dbReference type="ChEBI" id="CHEBI:597326"/>
    </cofactor>
</comment>
<keyword evidence="6 12" id="KW-0808">Transferase</keyword>
<evidence type="ECO:0000256" key="4">
    <source>
        <dbReference type="ARBA" id="ARBA00012924"/>
    </source>
</evidence>
<dbReference type="GO" id="GO:0010121">
    <property type="term" value="P:L-arginine catabolic process to proline via ornithine"/>
    <property type="evidence" value="ECO:0007669"/>
    <property type="project" value="TreeGrafter"/>
</dbReference>
<protein>
    <recommendedName>
        <fullName evidence="10 12">Ornithine aminotransferase</fullName>
        <ecNumber evidence="4 12">2.6.1.13</ecNumber>
    </recommendedName>
</protein>
<evidence type="ECO:0000256" key="8">
    <source>
        <dbReference type="ARBA" id="ARBA00051265"/>
    </source>
</evidence>
<evidence type="ECO:0000256" key="11">
    <source>
        <dbReference type="RuleBase" id="RU003560"/>
    </source>
</evidence>
<dbReference type="Pfam" id="PF00202">
    <property type="entry name" value="Aminotran_3"/>
    <property type="match status" value="1"/>
</dbReference>
<dbReference type="EMBL" id="CAJZBQ010000041">
    <property type="protein sequence ID" value="CAG9326650.1"/>
    <property type="molecule type" value="Genomic_DNA"/>
</dbReference>
<dbReference type="PROSITE" id="PS00600">
    <property type="entry name" value="AA_TRANSFER_CLASS_3"/>
    <property type="match status" value="1"/>
</dbReference>
<evidence type="ECO:0000256" key="5">
    <source>
        <dbReference type="ARBA" id="ARBA00022576"/>
    </source>
</evidence>
<dbReference type="InterPro" id="IPR005814">
    <property type="entry name" value="Aminotrans_3"/>
</dbReference>
<evidence type="ECO:0000256" key="9">
    <source>
        <dbReference type="ARBA" id="ARBA00051944"/>
    </source>
</evidence>
<sequence>MISKMLLRNSGSLKSLTRGGEPFIQKELDYGAHNYHPLPVVLQRGQGIYVWDIAGKRYMDFLSAYSAVNQGHCHPKIVQTMIDQAQVLTITSRAFYNNLLGDTEELLCKTFGYQKVLMMNSGAEAGESAVKIARRWGYQVKGIPDNQAKVIFCTGNFWGRTLAACGSSDDPDRYRNFGPFGGLNFHLVPYDNIESLEEELKNPNTAAFMMEPIQGEAGVVVPSKGYLTKVRELCTKYNVLMIADEIQTGIGRAGKLLAVEWEGIKPDIVTLGKSLSGGLMPISAVLADESVLQVLDPNSHGSTFGGNPLACKIAKTALEVVFEENLINNSRELGEVFRAEFKKLEGGFVKEVRGKGLMNALEISTPSGAWELCEKMAEKGLLAKPTHGNIIRFAPPLVINREQLYEGISIIYDSIKESQ</sequence>
<dbReference type="SUPFAM" id="SSF53383">
    <property type="entry name" value="PLP-dependent transferases"/>
    <property type="match status" value="1"/>
</dbReference>
<gene>
    <name evidence="13" type="ORF">BSTOLATCC_MIC41924</name>
</gene>